<comment type="subcellular location">
    <subcellularLocation>
        <location evidence="1">Secreted</location>
    </subcellularLocation>
</comment>
<evidence type="ECO:0000313" key="5">
    <source>
        <dbReference type="Proteomes" id="UP000322644"/>
    </source>
</evidence>
<name>A0A5C2HFA2_9BACT</name>
<dbReference type="GO" id="GO:0016810">
    <property type="term" value="F:hydrolase activity, acting on carbon-nitrogen (but not peptide) bonds"/>
    <property type="evidence" value="ECO:0007669"/>
    <property type="project" value="InterPro"/>
</dbReference>
<dbReference type="KEGG" id="apoc:APORC_1519"/>
<accession>A0A5C2HFA2</accession>
<proteinExistence type="predicted"/>
<gene>
    <name evidence="4" type="ORF">APORC_1519</name>
</gene>
<dbReference type="Pfam" id="PF01522">
    <property type="entry name" value="Polysacc_deac_1"/>
    <property type="match status" value="1"/>
</dbReference>
<organism evidence="4 5">
    <name type="scientific">Arcobacter porcinus</name>
    <dbReference type="NCBI Taxonomy" id="1935204"/>
    <lineage>
        <taxon>Bacteria</taxon>
        <taxon>Pseudomonadati</taxon>
        <taxon>Campylobacterota</taxon>
        <taxon>Epsilonproteobacteria</taxon>
        <taxon>Campylobacterales</taxon>
        <taxon>Arcobacteraceae</taxon>
        <taxon>Arcobacter</taxon>
    </lineage>
</organism>
<dbReference type="InterPro" id="IPR051398">
    <property type="entry name" value="Polysacch_Deacetylase"/>
</dbReference>
<dbReference type="PROSITE" id="PS51677">
    <property type="entry name" value="NODB"/>
    <property type="match status" value="1"/>
</dbReference>
<reference evidence="4 5" key="1">
    <citation type="submission" date="2019-09" db="EMBL/GenBank/DDBJ databases">
        <title>Complete genome sequencing of four Arcobacter species reveals a diverse suite of mobile elements.</title>
        <authorList>
            <person name="Miller W.G."/>
            <person name="Yee E."/>
            <person name="Bono J.L."/>
        </authorList>
    </citation>
    <scope>NUCLEOTIDE SEQUENCE [LARGE SCALE GENOMIC DNA]</scope>
    <source>
        <strain evidence="4 5">CCUG 56899</strain>
    </source>
</reference>
<dbReference type="AlphaFoldDB" id="A0A5C2HFA2"/>
<dbReference type="PANTHER" id="PTHR34216">
    <property type="match status" value="1"/>
</dbReference>
<evidence type="ECO:0000256" key="2">
    <source>
        <dbReference type="ARBA" id="ARBA00022729"/>
    </source>
</evidence>
<sequence length="241" mass="28538">MLISIMYHHVNSDYCSNDLSIFEEHLKYIKENFKTIFPGEKIEQKSVCLTFDDAYADFYFLIYPLLKKYNLKALLAIPTKYILKDTDEAELDRLSFKHDDLFDNYEKATFCTYKELKEMRDSGLIVFASHSHSHVNLLEKDVDLNIELQGSKTILEKELNIKIDSFVFPFGKYNQNILKESKKYYQYNFRIGNAIHKDFNGINGAIYRIDGDNLKTHDEIFRFFNILKYKLKGLVKRLDKQ</sequence>
<dbReference type="SUPFAM" id="SSF88713">
    <property type="entry name" value="Glycoside hydrolase/deacetylase"/>
    <property type="match status" value="1"/>
</dbReference>
<dbReference type="Proteomes" id="UP000322644">
    <property type="component" value="Chromosome"/>
</dbReference>
<dbReference type="InterPro" id="IPR002509">
    <property type="entry name" value="NODB_dom"/>
</dbReference>
<dbReference type="InterPro" id="IPR011330">
    <property type="entry name" value="Glyco_hydro/deAcase_b/a-brl"/>
</dbReference>
<dbReference type="GO" id="GO:0005576">
    <property type="term" value="C:extracellular region"/>
    <property type="evidence" value="ECO:0007669"/>
    <property type="project" value="UniProtKB-SubCell"/>
</dbReference>
<protein>
    <submittedName>
        <fullName evidence="4">Polysaccharide deacetylase</fullName>
    </submittedName>
</protein>
<dbReference type="PANTHER" id="PTHR34216:SF3">
    <property type="entry name" value="POLY-BETA-1,6-N-ACETYL-D-GLUCOSAMINE N-DEACETYLASE"/>
    <property type="match status" value="1"/>
</dbReference>
<feature type="domain" description="NodB homology" evidence="3">
    <location>
        <begin position="45"/>
        <end position="241"/>
    </location>
</feature>
<dbReference type="RefSeq" id="WP_225421742.1">
    <property type="nucleotide sequence ID" value="NZ_CP036246.2"/>
</dbReference>
<evidence type="ECO:0000259" key="3">
    <source>
        <dbReference type="PROSITE" id="PS51677"/>
    </source>
</evidence>
<dbReference type="EMBL" id="CP036246">
    <property type="protein sequence ID" value="QEP41095.1"/>
    <property type="molecule type" value="Genomic_DNA"/>
</dbReference>
<evidence type="ECO:0000256" key="1">
    <source>
        <dbReference type="ARBA" id="ARBA00004613"/>
    </source>
</evidence>
<dbReference type="GO" id="GO:0005975">
    <property type="term" value="P:carbohydrate metabolic process"/>
    <property type="evidence" value="ECO:0007669"/>
    <property type="project" value="InterPro"/>
</dbReference>
<keyword evidence="2" id="KW-0732">Signal</keyword>
<dbReference type="CDD" id="cd10918">
    <property type="entry name" value="CE4_NodB_like_5s_6s"/>
    <property type="match status" value="1"/>
</dbReference>
<reference evidence="4 5" key="2">
    <citation type="submission" date="2019-09" db="EMBL/GenBank/DDBJ databases">
        <title>Taxonomic note: a critical rebuttal of the proposed division of the genus Arcobacter into six genera, emended descriptions of Arcobacter anaerophilus and the genus Arcobacter, and an assessment of genus-level boundaries for Epsilonproteobacteria using in silico genomic comparator tools.</title>
        <authorList>
            <person name="On S.L.W."/>
            <person name="Miller W.G."/>
            <person name="Biggs P."/>
            <person name="Cornelius A."/>
            <person name="Vandamme P."/>
        </authorList>
    </citation>
    <scope>NUCLEOTIDE SEQUENCE [LARGE SCALE GENOMIC DNA]</scope>
    <source>
        <strain evidence="4 5">CCUG 56899</strain>
    </source>
</reference>
<evidence type="ECO:0000313" key="4">
    <source>
        <dbReference type="EMBL" id="QEP41095.1"/>
    </source>
</evidence>
<dbReference type="Gene3D" id="3.20.20.370">
    <property type="entry name" value="Glycoside hydrolase/deacetylase"/>
    <property type="match status" value="1"/>
</dbReference>